<keyword evidence="4" id="KW-1185">Reference proteome</keyword>
<evidence type="ECO:0000313" key="4">
    <source>
        <dbReference type="Proteomes" id="UP001501337"/>
    </source>
</evidence>
<organism evidence="3 4">
    <name type="scientific">Allohahella marinimesophila</name>
    <dbReference type="NCBI Taxonomy" id="1054972"/>
    <lineage>
        <taxon>Bacteria</taxon>
        <taxon>Pseudomonadati</taxon>
        <taxon>Pseudomonadota</taxon>
        <taxon>Gammaproteobacteria</taxon>
        <taxon>Oceanospirillales</taxon>
        <taxon>Hahellaceae</taxon>
        <taxon>Allohahella</taxon>
    </lineage>
</organism>
<evidence type="ECO:0000256" key="2">
    <source>
        <dbReference type="SAM" id="SignalP"/>
    </source>
</evidence>
<feature type="chain" id="PRO_5045471538" description="DUF5666 domain-containing protein" evidence="2">
    <location>
        <begin position="25"/>
        <end position="149"/>
    </location>
</feature>
<dbReference type="EMBL" id="BAABBO010000018">
    <property type="protein sequence ID" value="GAA3975648.1"/>
    <property type="molecule type" value="Genomic_DNA"/>
</dbReference>
<protein>
    <recommendedName>
        <fullName evidence="5">DUF5666 domain-containing protein</fullName>
    </recommendedName>
</protein>
<feature type="signal peptide" evidence="2">
    <location>
        <begin position="1"/>
        <end position="24"/>
    </location>
</feature>
<feature type="region of interest" description="Disordered" evidence="1">
    <location>
        <begin position="31"/>
        <end position="56"/>
    </location>
</feature>
<comment type="caution">
    <text evidence="3">The sequence shown here is derived from an EMBL/GenBank/DDBJ whole genome shotgun (WGS) entry which is preliminary data.</text>
</comment>
<gene>
    <name evidence="3" type="ORF">GCM10022278_35690</name>
</gene>
<evidence type="ECO:0000313" key="3">
    <source>
        <dbReference type="EMBL" id="GAA3975648.1"/>
    </source>
</evidence>
<dbReference type="Proteomes" id="UP001501337">
    <property type="component" value="Unassembled WGS sequence"/>
</dbReference>
<name>A0ABP7Q345_9GAMM</name>
<feature type="compositionally biased region" description="Acidic residues" evidence="1">
    <location>
        <begin position="40"/>
        <end position="51"/>
    </location>
</feature>
<dbReference type="RefSeq" id="WP_344808932.1">
    <property type="nucleotide sequence ID" value="NZ_BAABBO010000018.1"/>
</dbReference>
<evidence type="ECO:0008006" key="5">
    <source>
        <dbReference type="Google" id="ProtNLM"/>
    </source>
</evidence>
<proteinExistence type="predicted"/>
<sequence length="149" mass="16102">MKLHILKPILVSSLLSLSIGAAVAEELESDSVGNDLGSSLDDDFGNDELQSDEVAQSAELGPEGAFVARKGRVESISGREFVVVADGTTIHVDTSEMEYNPMDNDRAADDVEIGDRVYVRGEIEDVFIEGKKLSANMVVLLEDVSDRDE</sequence>
<evidence type="ECO:0000256" key="1">
    <source>
        <dbReference type="SAM" id="MobiDB-lite"/>
    </source>
</evidence>
<reference evidence="4" key="1">
    <citation type="journal article" date="2019" name="Int. J. Syst. Evol. Microbiol.">
        <title>The Global Catalogue of Microorganisms (GCM) 10K type strain sequencing project: providing services to taxonomists for standard genome sequencing and annotation.</title>
        <authorList>
            <consortium name="The Broad Institute Genomics Platform"/>
            <consortium name="The Broad Institute Genome Sequencing Center for Infectious Disease"/>
            <person name="Wu L."/>
            <person name="Ma J."/>
        </authorList>
    </citation>
    <scope>NUCLEOTIDE SEQUENCE [LARGE SCALE GENOMIC DNA]</scope>
    <source>
        <strain evidence="4">JCM 17555</strain>
    </source>
</reference>
<keyword evidence="2" id="KW-0732">Signal</keyword>
<accession>A0ABP7Q345</accession>